<feature type="transmembrane region" description="Helical" evidence="1">
    <location>
        <begin position="125"/>
        <end position="149"/>
    </location>
</feature>
<dbReference type="Proteomes" id="UP000199280">
    <property type="component" value="Unassembled WGS sequence"/>
</dbReference>
<dbReference type="PANTHER" id="PTHR37305:SF1">
    <property type="entry name" value="MEMBRANE PROTEIN"/>
    <property type="match status" value="1"/>
</dbReference>
<evidence type="ECO:0000313" key="3">
    <source>
        <dbReference type="EMBL" id="SEJ53315.1"/>
    </source>
</evidence>
<dbReference type="RefSeq" id="WP_068622844.1">
    <property type="nucleotide sequence ID" value="NZ_FJNB01000009.1"/>
</dbReference>
<dbReference type="GO" id="GO:0005886">
    <property type="term" value="C:plasma membrane"/>
    <property type="evidence" value="ECO:0007669"/>
    <property type="project" value="UniProtKB-SubCell"/>
</dbReference>
<protein>
    <submittedName>
        <fullName evidence="3">ABC-2 type transport system permease protein</fullName>
    </submittedName>
</protein>
<feature type="transmembrane region" description="Helical" evidence="1">
    <location>
        <begin position="197"/>
        <end position="216"/>
    </location>
</feature>
<keyword evidence="5" id="KW-1185">Reference proteome</keyword>
<name>A0A143YRS9_9LACT</name>
<dbReference type="OrthoDB" id="9800309at2"/>
<sequence length="273" mass="30824">MNSIRLEWKQERGGLFVWLFFMVLIMGLMMAMFPVMSNQGMEDILTTKLDAMPPEMLEAFSLTNGASLLEATGYFAYIFQYLFLAACIFATMKGAQALIKEETNGTIEYLYAQPISRKAIVTSKYIANLVLLLIFWLVLYGSALVFIYLFKEDGAAFVEILKDISLIFAAESLVLLFFYSVGFLFSTFIASSRSTSGVALLLVFGTYMIGLVSKMVEDYEFLRVLSPVEYAHPAVMLEEGISWEYMLICIIGSLLTLGLSYLIYSRKDLRIQV</sequence>
<evidence type="ECO:0000313" key="2">
    <source>
        <dbReference type="EMBL" id="CZQ96953.1"/>
    </source>
</evidence>
<dbReference type="EMBL" id="FJNB01000009">
    <property type="protein sequence ID" value="CZQ96953.1"/>
    <property type="molecule type" value="Genomic_DNA"/>
</dbReference>
<dbReference type="PANTHER" id="PTHR37305">
    <property type="entry name" value="INTEGRAL MEMBRANE PROTEIN-RELATED"/>
    <property type="match status" value="1"/>
</dbReference>
<keyword evidence="1" id="KW-1133">Transmembrane helix</keyword>
<dbReference type="EMBL" id="FNYT01000016">
    <property type="protein sequence ID" value="SEJ53315.1"/>
    <property type="molecule type" value="Genomic_DNA"/>
</dbReference>
<evidence type="ECO:0000313" key="5">
    <source>
        <dbReference type="Proteomes" id="UP000199280"/>
    </source>
</evidence>
<accession>A0A143YRS9</accession>
<dbReference type="Proteomes" id="UP000076878">
    <property type="component" value="Unassembled WGS sequence"/>
</dbReference>
<dbReference type="STRING" id="640938.TR210_1434"/>
<evidence type="ECO:0000313" key="4">
    <source>
        <dbReference type="Proteomes" id="UP000076878"/>
    </source>
</evidence>
<proteinExistence type="predicted"/>
<feature type="transmembrane region" description="Helical" evidence="1">
    <location>
        <begin position="245"/>
        <end position="264"/>
    </location>
</feature>
<dbReference type="AlphaFoldDB" id="A0A143YRS9"/>
<keyword evidence="1" id="KW-0472">Membrane</keyword>
<organism evidence="2 4">
    <name type="scientific">Trichococcus ilyis</name>
    <dbReference type="NCBI Taxonomy" id="640938"/>
    <lineage>
        <taxon>Bacteria</taxon>
        <taxon>Bacillati</taxon>
        <taxon>Bacillota</taxon>
        <taxon>Bacilli</taxon>
        <taxon>Lactobacillales</taxon>
        <taxon>Carnobacteriaceae</taxon>
        <taxon>Trichococcus</taxon>
    </lineage>
</organism>
<feature type="transmembrane region" description="Helical" evidence="1">
    <location>
        <begin position="74"/>
        <end position="92"/>
    </location>
</feature>
<reference evidence="2 4" key="1">
    <citation type="submission" date="2016-02" db="EMBL/GenBank/DDBJ databases">
        <authorList>
            <person name="Wen L."/>
            <person name="He K."/>
            <person name="Yang H."/>
        </authorList>
    </citation>
    <scope>NUCLEOTIDE SEQUENCE [LARGE SCALE GENOMIC DNA]</scope>
    <source>
        <strain evidence="2">Trichococcus_R210</strain>
    </source>
</reference>
<keyword evidence="1" id="KW-0812">Transmembrane</keyword>
<reference evidence="3 5" key="2">
    <citation type="submission" date="2016-10" db="EMBL/GenBank/DDBJ databases">
        <authorList>
            <person name="Varghese N."/>
            <person name="Submissions S."/>
        </authorList>
    </citation>
    <scope>NUCLEOTIDE SEQUENCE [LARGE SCALE GENOMIC DNA]</scope>
    <source>
        <strain evidence="3 5">DSM 22150</strain>
    </source>
</reference>
<gene>
    <name evidence="3" type="ORF">SAMN05216375_11650</name>
    <name evidence="2" type="ORF">TR210_1434</name>
</gene>
<feature type="transmembrane region" description="Helical" evidence="1">
    <location>
        <begin position="164"/>
        <end position="185"/>
    </location>
</feature>
<evidence type="ECO:0000256" key="1">
    <source>
        <dbReference type="SAM" id="Phobius"/>
    </source>
</evidence>
<dbReference type="GO" id="GO:0140359">
    <property type="term" value="F:ABC-type transporter activity"/>
    <property type="evidence" value="ECO:0007669"/>
    <property type="project" value="InterPro"/>
</dbReference>
<dbReference type="Pfam" id="PF12679">
    <property type="entry name" value="ABC2_membrane_2"/>
    <property type="match status" value="1"/>
</dbReference>
<feature type="transmembrane region" description="Helical" evidence="1">
    <location>
        <begin position="15"/>
        <end position="36"/>
    </location>
</feature>